<comment type="caution">
    <text evidence="4">The sequence shown here is derived from an EMBL/GenBank/DDBJ whole genome shotgun (WGS) entry which is preliminary data.</text>
</comment>
<dbReference type="EMBL" id="CAJOBJ010188258">
    <property type="protein sequence ID" value="CAF4944038.1"/>
    <property type="molecule type" value="Genomic_DNA"/>
</dbReference>
<feature type="non-terminal residue" evidence="4">
    <location>
        <position position="1"/>
    </location>
</feature>
<dbReference type="EMBL" id="CAJOBH010083837">
    <property type="protein sequence ID" value="CAF4530050.1"/>
    <property type="molecule type" value="Genomic_DNA"/>
</dbReference>
<dbReference type="EMBL" id="CAJOBH010112140">
    <property type="protein sequence ID" value="CAF4666996.1"/>
    <property type="molecule type" value="Genomic_DNA"/>
</dbReference>
<accession>A0A8S3D9G7</accession>
<protein>
    <submittedName>
        <fullName evidence="4">Uncharacterized protein</fullName>
    </submittedName>
</protein>
<evidence type="ECO:0000313" key="2">
    <source>
        <dbReference type="EMBL" id="CAF4530050.1"/>
    </source>
</evidence>
<feature type="compositionally biased region" description="Acidic residues" evidence="1">
    <location>
        <begin position="46"/>
        <end position="57"/>
    </location>
</feature>
<name>A0A8S3D9G7_9BILA</name>
<sequence>FGFIFFTVCHTSEELRIVLEEFFKIKQREKDVCTHLFVRYRTKNSEDDDDDDDDEVSIDEKLNIATNDET</sequence>
<dbReference type="Proteomes" id="UP000681967">
    <property type="component" value="Unassembled WGS sequence"/>
</dbReference>
<feature type="region of interest" description="Disordered" evidence="1">
    <location>
        <begin position="44"/>
        <end position="70"/>
    </location>
</feature>
<evidence type="ECO:0000313" key="3">
    <source>
        <dbReference type="EMBL" id="CAF4666996.1"/>
    </source>
</evidence>
<gene>
    <name evidence="2" type="ORF">BYL167_LOCUS37265</name>
    <name evidence="3" type="ORF">BYL167_LOCUS42819</name>
    <name evidence="4" type="ORF">GIL414_LOCUS53972</name>
</gene>
<proteinExistence type="predicted"/>
<reference evidence="4" key="1">
    <citation type="submission" date="2021-02" db="EMBL/GenBank/DDBJ databases">
        <authorList>
            <person name="Nowell W R."/>
        </authorList>
    </citation>
    <scope>NUCLEOTIDE SEQUENCE</scope>
</reference>
<dbReference type="Proteomes" id="UP000681720">
    <property type="component" value="Unassembled WGS sequence"/>
</dbReference>
<dbReference type="AlphaFoldDB" id="A0A8S3D9G7"/>
<organism evidence="4 5">
    <name type="scientific">Rotaria magnacalcarata</name>
    <dbReference type="NCBI Taxonomy" id="392030"/>
    <lineage>
        <taxon>Eukaryota</taxon>
        <taxon>Metazoa</taxon>
        <taxon>Spiralia</taxon>
        <taxon>Gnathifera</taxon>
        <taxon>Rotifera</taxon>
        <taxon>Eurotatoria</taxon>
        <taxon>Bdelloidea</taxon>
        <taxon>Philodinida</taxon>
        <taxon>Philodinidae</taxon>
        <taxon>Rotaria</taxon>
    </lineage>
</organism>
<evidence type="ECO:0000313" key="5">
    <source>
        <dbReference type="Proteomes" id="UP000681720"/>
    </source>
</evidence>
<evidence type="ECO:0000313" key="4">
    <source>
        <dbReference type="EMBL" id="CAF4944038.1"/>
    </source>
</evidence>
<evidence type="ECO:0000256" key="1">
    <source>
        <dbReference type="SAM" id="MobiDB-lite"/>
    </source>
</evidence>